<evidence type="ECO:0000313" key="2">
    <source>
        <dbReference type="Proteomes" id="UP001213979"/>
    </source>
</evidence>
<sequence length="66" mass="7920">MQEKHDFVQNIHIYKNAEGCGKSKAKGKATDFFLRYVTITWQQAKQRRLQPHSWIDKRLVIQRPNH</sequence>
<accession>A0ABT5WB38</accession>
<proteinExistence type="predicted"/>
<keyword evidence="2" id="KW-1185">Reference proteome</keyword>
<comment type="caution">
    <text evidence="1">The sequence shown here is derived from an EMBL/GenBank/DDBJ whole genome shotgun (WGS) entry which is preliminary data.</text>
</comment>
<organism evidence="1 2">
    <name type="scientific">Anoxybacteroides rupiense</name>
    <dbReference type="NCBI Taxonomy" id="311460"/>
    <lineage>
        <taxon>Bacteria</taxon>
        <taxon>Bacillati</taxon>
        <taxon>Bacillota</taxon>
        <taxon>Bacilli</taxon>
        <taxon>Bacillales</taxon>
        <taxon>Anoxybacillaceae</taxon>
        <taxon>Anoxybacteroides</taxon>
    </lineage>
</organism>
<gene>
    <name evidence="1" type="ORF">PNH38_15790</name>
</gene>
<reference evidence="1 2" key="1">
    <citation type="submission" date="2023-01" db="EMBL/GenBank/DDBJ databases">
        <title>Genome-based reclassification of Anoxybacillus geothermalis as a later heterotypic synonym of Anoxybacillus rupiensis.</title>
        <authorList>
            <person name="Inan Bektas K."/>
            <person name="Canakci S."/>
            <person name="Belduz A.A."/>
            <person name="Guler H.H."/>
        </authorList>
    </citation>
    <scope>NUCLEOTIDE SEQUENCE [LARGE SCALE GENOMIC DNA]</scope>
    <source>
        <strain evidence="1 2">DSM 17127</strain>
    </source>
</reference>
<protein>
    <submittedName>
        <fullName evidence="1">Uncharacterized protein</fullName>
    </submittedName>
</protein>
<dbReference type="RefSeq" id="WP_159720304.1">
    <property type="nucleotide sequence ID" value="NZ_JAGUQN010000027.1"/>
</dbReference>
<dbReference type="EMBL" id="JAQOTG010000021">
    <property type="protein sequence ID" value="MDE8565316.1"/>
    <property type="molecule type" value="Genomic_DNA"/>
</dbReference>
<dbReference type="Proteomes" id="UP001213979">
    <property type="component" value="Unassembled WGS sequence"/>
</dbReference>
<name>A0ABT5WB38_9BACL</name>
<evidence type="ECO:0000313" key="1">
    <source>
        <dbReference type="EMBL" id="MDE8565316.1"/>
    </source>
</evidence>